<dbReference type="Proteomes" id="UP001602245">
    <property type="component" value="Unassembled WGS sequence"/>
</dbReference>
<comment type="caution">
    <text evidence="1">The sequence shown here is derived from an EMBL/GenBank/DDBJ whole genome shotgun (WGS) entry which is preliminary data.</text>
</comment>
<reference evidence="1 2" key="1">
    <citation type="submission" date="2024-10" db="EMBL/GenBank/DDBJ databases">
        <title>The Natural Products Discovery Center: Release of the First 8490 Sequenced Strains for Exploring Actinobacteria Biosynthetic Diversity.</title>
        <authorList>
            <person name="Kalkreuter E."/>
            <person name="Kautsar S.A."/>
            <person name="Yang D."/>
            <person name="Bader C.D."/>
            <person name="Teijaro C.N."/>
            <person name="Fluegel L."/>
            <person name="Davis C.M."/>
            <person name="Simpson J.R."/>
            <person name="Lauterbach L."/>
            <person name="Steele A.D."/>
            <person name="Gui C."/>
            <person name="Meng S."/>
            <person name="Li G."/>
            <person name="Viehrig K."/>
            <person name="Ye F."/>
            <person name="Su P."/>
            <person name="Kiefer A.F."/>
            <person name="Nichols A."/>
            <person name="Cepeda A.J."/>
            <person name="Yan W."/>
            <person name="Fan B."/>
            <person name="Jiang Y."/>
            <person name="Adhikari A."/>
            <person name="Zheng C.-J."/>
            <person name="Schuster L."/>
            <person name="Cowan T.M."/>
            <person name="Smanski M.J."/>
            <person name="Chevrette M.G."/>
            <person name="De Carvalho L.P.S."/>
            <person name="Shen B."/>
        </authorList>
    </citation>
    <scope>NUCLEOTIDE SEQUENCE [LARGE SCALE GENOMIC DNA]</scope>
    <source>
        <strain evidence="1 2">NPDC000087</strain>
    </source>
</reference>
<proteinExistence type="predicted"/>
<accession>A0ABW6W658</accession>
<name>A0ABW6W658_9ACTN</name>
<protein>
    <submittedName>
        <fullName evidence="1">Uncharacterized protein</fullName>
    </submittedName>
</protein>
<keyword evidence="2" id="KW-1185">Reference proteome</keyword>
<dbReference type="RefSeq" id="WP_020509137.1">
    <property type="nucleotide sequence ID" value="NZ_JBIAZU010000001.1"/>
</dbReference>
<dbReference type="EMBL" id="JBIAZU010000001">
    <property type="protein sequence ID" value="MFF5288789.1"/>
    <property type="molecule type" value="Genomic_DNA"/>
</dbReference>
<organism evidence="1 2">
    <name type="scientific">Paractinoplanes globisporus</name>
    <dbReference type="NCBI Taxonomy" id="113565"/>
    <lineage>
        <taxon>Bacteria</taxon>
        <taxon>Bacillati</taxon>
        <taxon>Actinomycetota</taxon>
        <taxon>Actinomycetes</taxon>
        <taxon>Micromonosporales</taxon>
        <taxon>Micromonosporaceae</taxon>
        <taxon>Paractinoplanes</taxon>
    </lineage>
</organism>
<evidence type="ECO:0000313" key="2">
    <source>
        <dbReference type="Proteomes" id="UP001602245"/>
    </source>
</evidence>
<sequence>MSMVSSELVALAKSGANALVDAMGTSAWGSTRDRFVVFLNRGRKKDWTGGALDGAAERLATGVTSRDIQLEVWRSHLELVLVEDEKAADALQELTAETPSAP</sequence>
<gene>
    <name evidence="1" type="ORF">ACFY35_05085</name>
</gene>
<evidence type="ECO:0000313" key="1">
    <source>
        <dbReference type="EMBL" id="MFF5288789.1"/>
    </source>
</evidence>